<dbReference type="PROSITE" id="PS50144">
    <property type="entry name" value="MATH"/>
    <property type="match status" value="1"/>
</dbReference>
<dbReference type="GO" id="GO:0004843">
    <property type="term" value="F:cysteine-type deubiquitinase activity"/>
    <property type="evidence" value="ECO:0007669"/>
    <property type="project" value="InterPro"/>
</dbReference>
<dbReference type="STRING" id="61395.A0A1Y1VXL3"/>
<dbReference type="InterPro" id="IPR001394">
    <property type="entry name" value="Peptidase_C19_UCH"/>
</dbReference>
<dbReference type="AlphaFoldDB" id="A0A1Y1VXL3"/>
<dbReference type="InterPro" id="IPR038765">
    <property type="entry name" value="Papain-like_cys_pep_sf"/>
</dbReference>
<gene>
    <name evidence="5" type="ORF">DL89DRAFT_270409</name>
</gene>
<feature type="domain" description="MATH" evidence="3">
    <location>
        <begin position="77"/>
        <end position="206"/>
    </location>
</feature>
<dbReference type="GO" id="GO:0005634">
    <property type="term" value="C:nucleus"/>
    <property type="evidence" value="ECO:0007669"/>
    <property type="project" value="TreeGrafter"/>
</dbReference>
<dbReference type="SUPFAM" id="SSF49599">
    <property type="entry name" value="TRAF domain-like"/>
    <property type="match status" value="1"/>
</dbReference>
<dbReference type="SUPFAM" id="SSF54001">
    <property type="entry name" value="Cysteine proteinases"/>
    <property type="match status" value="1"/>
</dbReference>
<sequence>MSHIYHGDLGPPPQYEGLYSSAPAPASSQNTYVPPPVASQRQQGTQPLVRKRFSSAEDRRLLDEYVPLYKGYVEEGHSVYHWEVDNWTGLPSAACSPTFMAAGQEFQITVHRNDGHAGSHVSLYLMCMPTETDGSVPHLCAYFSLVMSNFTDPLYNQKQAFEVRFTPQQIQMGQTEFANQNRLHTAQHQHGRPIIENNCVRISAYVRVIEDEAGTLWEDVDKADVYPSADPVGSTGTADYPFLNSLLQTYYHMRMLRNDIYAVPTFDKDAKSSIVRAAQEIFQALEVGDGKPISHQILVEVLRSNSIGAVPATHTRELCGAVRREIADATLDTVAEGMARRLFSGQIRRTVAYPDIPFSETRVDEYFDLALQIGDGGSLSSALDEYCKTKQMRPEDIPGLQPGERVNALQSICFESFPPVLHIHLNRFKLDHVKRKVVGNPNRFEYPETIDLSEFMPNDAGARKTWTYSLYAVYYYTVRGAGRPVFVSNIAAGPPGKWLWVGEHTVVPIRKYDVLSLDHEPDPVPIARGEPLVPFNKADRVCMLMYIRDDLRDIVINSNESWRLNQALRARSTLMTSLGDADDNIPLAKLQLNDRPLSEVSATDTQSLATVVSQTSSSGPEAKAEETMDSGVLTDPVAEEQQKPQMISVRIVGRAHFQTHQGFDLYNFDCPPSPPAKQPLEMELPPNYLLSELRQLYAMCMHVNKASMRLWFLVQRPNGTIRCNHTIESRTEKTLGEVVDMYSRDPHLARFYCEVGEIRTPRAFLSFTEPADLCAICIKFYNRQLDRIVGLGLLYVDLEKKVKSVFSIVRKMAKVDLGASFVVYEEVGPGKVNRLDPERTFMFSQILVGDVLCFELKSNTSGPGQIPERSALGFYARRAKELGLDLNDRAEGSIF</sequence>
<keyword evidence="1" id="KW-0833">Ubl conjugation pathway</keyword>
<dbReference type="InterPro" id="IPR024729">
    <property type="entry name" value="USP7_ICP0-binding_dom"/>
</dbReference>
<dbReference type="GeneID" id="63805340"/>
<dbReference type="PANTHER" id="PTHR24006:SF644">
    <property type="entry name" value="UBIQUITIN CARBOXYL-TERMINAL HYDROLASE 7"/>
    <property type="match status" value="1"/>
</dbReference>
<dbReference type="RefSeq" id="XP_040740070.1">
    <property type="nucleotide sequence ID" value="XM_040888692.1"/>
</dbReference>
<name>A0A1Y1VXL3_9FUNG</name>
<dbReference type="Pfam" id="PF00443">
    <property type="entry name" value="UCH"/>
    <property type="match status" value="1"/>
</dbReference>
<reference evidence="5 6" key="1">
    <citation type="submission" date="2016-07" db="EMBL/GenBank/DDBJ databases">
        <title>Pervasive Adenine N6-methylation of Active Genes in Fungi.</title>
        <authorList>
            <consortium name="DOE Joint Genome Institute"/>
            <person name="Mondo S.J."/>
            <person name="Dannebaum R.O."/>
            <person name="Kuo R.C."/>
            <person name="Labutti K."/>
            <person name="Haridas S."/>
            <person name="Kuo A."/>
            <person name="Salamov A."/>
            <person name="Ahrendt S.R."/>
            <person name="Lipzen A."/>
            <person name="Sullivan W."/>
            <person name="Andreopoulos W.B."/>
            <person name="Clum A."/>
            <person name="Lindquist E."/>
            <person name="Daum C."/>
            <person name="Ramamoorthy G.K."/>
            <person name="Gryganskyi A."/>
            <person name="Culley D."/>
            <person name="Magnuson J.K."/>
            <person name="James T.Y."/>
            <person name="O'Malley M.A."/>
            <person name="Stajich J.E."/>
            <person name="Spatafora J.W."/>
            <person name="Visel A."/>
            <person name="Grigoriev I.V."/>
        </authorList>
    </citation>
    <scope>NUCLEOTIDE SEQUENCE [LARGE SCALE GENOMIC DNA]</scope>
    <source>
        <strain evidence="5 6">ATCC 12442</strain>
    </source>
</reference>
<protein>
    <submittedName>
        <fullName evidence="5">Cysteine proteinase</fullName>
    </submittedName>
</protein>
<dbReference type="Gene3D" id="3.10.20.90">
    <property type="entry name" value="Phosphatidylinositol 3-kinase Catalytic Subunit, Chain A, domain 1"/>
    <property type="match status" value="1"/>
</dbReference>
<feature type="region of interest" description="Disordered" evidence="2">
    <location>
        <begin position="612"/>
        <end position="639"/>
    </location>
</feature>
<proteinExistence type="predicted"/>
<dbReference type="GO" id="GO:0031647">
    <property type="term" value="P:regulation of protein stability"/>
    <property type="evidence" value="ECO:0007669"/>
    <property type="project" value="TreeGrafter"/>
</dbReference>
<dbReference type="PANTHER" id="PTHR24006">
    <property type="entry name" value="UBIQUITIN CARBOXYL-TERMINAL HYDROLASE"/>
    <property type="match status" value="1"/>
</dbReference>
<dbReference type="PROSITE" id="PS50235">
    <property type="entry name" value="USP_3"/>
    <property type="match status" value="1"/>
</dbReference>
<feature type="region of interest" description="Disordered" evidence="2">
    <location>
        <begin position="15"/>
        <end position="48"/>
    </location>
</feature>
<comment type="caution">
    <text evidence="5">The sequence shown here is derived from an EMBL/GenBank/DDBJ whole genome shotgun (WGS) entry which is preliminary data.</text>
</comment>
<evidence type="ECO:0000256" key="1">
    <source>
        <dbReference type="ARBA" id="ARBA00022786"/>
    </source>
</evidence>
<evidence type="ECO:0000313" key="6">
    <source>
        <dbReference type="Proteomes" id="UP000193922"/>
    </source>
</evidence>
<organism evidence="5 6">
    <name type="scientific">Linderina pennispora</name>
    <dbReference type="NCBI Taxonomy" id="61395"/>
    <lineage>
        <taxon>Eukaryota</taxon>
        <taxon>Fungi</taxon>
        <taxon>Fungi incertae sedis</taxon>
        <taxon>Zoopagomycota</taxon>
        <taxon>Kickxellomycotina</taxon>
        <taxon>Kickxellomycetes</taxon>
        <taxon>Kickxellales</taxon>
        <taxon>Kickxellaceae</taxon>
        <taxon>Linderina</taxon>
    </lineage>
</organism>
<evidence type="ECO:0000313" key="5">
    <source>
        <dbReference type="EMBL" id="ORX66019.1"/>
    </source>
</evidence>
<dbReference type="Pfam" id="PF12436">
    <property type="entry name" value="USP7_ICP0_bdg"/>
    <property type="match status" value="1"/>
</dbReference>
<dbReference type="Gene3D" id="2.60.210.10">
    <property type="entry name" value="Apoptosis, Tumor Necrosis Factor Receptor Associated Protein 2, Chain A"/>
    <property type="match status" value="1"/>
</dbReference>
<dbReference type="GO" id="GO:0016579">
    <property type="term" value="P:protein deubiquitination"/>
    <property type="evidence" value="ECO:0007669"/>
    <property type="project" value="InterPro"/>
</dbReference>
<dbReference type="InterPro" id="IPR002083">
    <property type="entry name" value="MATH/TRAF_dom"/>
</dbReference>
<accession>A0A1Y1VXL3</accession>
<evidence type="ECO:0000259" key="3">
    <source>
        <dbReference type="PROSITE" id="PS50144"/>
    </source>
</evidence>
<dbReference type="InterPro" id="IPR028889">
    <property type="entry name" value="USP"/>
</dbReference>
<evidence type="ECO:0000256" key="2">
    <source>
        <dbReference type="SAM" id="MobiDB-lite"/>
    </source>
</evidence>
<evidence type="ECO:0000259" key="4">
    <source>
        <dbReference type="PROSITE" id="PS50235"/>
    </source>
</evidence>
<dbReference type="Proteomes" id="UP000193922">
    <property type="component" value="Unassembled WGS sequence"/>
</dbReference>
<feature type="domain" description="USP" evidence="4">
    <location>
        <begin position="232"/>
        <end position="539"/>
    </location>
</feature>
<dbReference type="InterPro" id="IPR050164">
    <property type="entry name" value="Peptidase_C19"/>
</dbReference>
<dbReference type="InterPro" id="IPR008974">
    <property type="entry name" value="TRAF-like"/>
</dbReference>
<dbReference type="Gene3D" id="3.90.70.10">
    <property type="entry name" value="Cysteine proteinases"/>
    <property type="match status" value="1"/>
</dbReference>
<dbReference type="EMBL" id="MCFD01000018">
    <property type="protein sequence ID" value="ORX66019.1"/>
    <property type="molecule type" value="Genomic_DNA"/>
</dbReference>
<dbReference type="OrthoDB" id="289038at2759"/>
<keyword evidence="6" id="KW-1185">Reference proteome</keyword>
<dbReference type="GO" id="GO:0005829">
    <property type="term" value="C:cytosol"/>
    <property type="evidence" value="ECO:0007669"/>
    <property type="project" value="TreeGrafter"/>
</dbReference>